<evidence type="ECO:0000313" key="4">
    <source>
        <dbReference type="Proteomes" id="UP000095283"/>
    </source>
</evidence>
<proteinExistence type="predicted"/>
<dbReference type="AlphaFoldDB" id="A0A1I7WP15"/>
<keyword evidence="1" id="KW-0479">Metal-binding</keyword>
<keyword evidence="2" id="KW-0812">Transmembrane</keyword>
<dbReference type="SUPFAM" id="SSF57850">
    <property type="entry name" value="RING/U-box"/>
    <property type="match status" value="1"/>
</dbReference>
<feature type="domain" description="UBP-type" evidence="3">
    <location>
        <begin position="120"/>
        <end position="247"/>
    </location>
</feature>
<reference evidence="5" key="1">
    <citation type="submission" date="2016-11" db="UniProtKB">
        <authorList>
            <consortium name="WormBaseParasite"/>
        </authorList>
    </citation>
    <scope>IDENTIFICATION</scope>
</reference>
<keyword evidence="1" id="KW-0862">Zinc</keyword>
<dbReference type="Proteomes" id="UP000095283">
    <property type="component" value="Unplaced"/>
</dbReference>
<sequence>MTTVGSETMSPSLLRSVLTDGAFNVPNHNTKIFKDECMYCFHNPFFTGDFTSIRFITMIPIGMETNSGEPKGKITRLAIGVNSGFDNQKYEVKDTYHITAYPNLDRRSEIVQDLGEDLYHVCQLVINSTSAERLELLQNASNAWDGEKVELNDWKCEADGCGLTENLWLNLTDGSIRCGRSQFVAEGEISKGNNHMKQYYDATGFPLVVKLGTISMEGTADVYSYDEDDAVIDPNLDKHLAHFGIDPCRLKKTEKSTLEMELDMNQKLSLENFLFYSVAIMLWLVILKLLYGEVRLLRDTTV</sequence>
<organism evidence="4 5">
    <name type="scientific">Heterorhabditis bacteriophora</name>
    <name type="common">Entomopathogenic nematode worm</name>
    <dbReference type="NCBI Taxonomy" id="37862"/>
    <lineage>
        <taxon>Eukaryota</taxon>
        <taxon>Metazoa</taxon>
        <taxon>Ecdysozoa</taxon>
        <taxon>Nematoda</taxon>
        <taxon>Chromadorea</taxon>
        <taxon>Rhabditida</taxon>
        <taxon>Rhabditina</taxon>
        <taxon>Rhabditomorpha</taxon>
        <taxon>Strongyloidea</taxon>
        <taxon>Heterorhabditidae</taxon>
        <taxon>Heterorhabditis</taxon>
    </lineage>
</organism>
<evidence type="ECO:0000256" key="1">
    <source>
        <dbReference type="PROSITE-ProRule" id="PRU00502"/>
    </source>
</evidence>
<name>A0A1I7WP15_HETBA</name>
<dbReference type="InterPro" id="IPR013083">
    <property type="entry name" value="Znf_RING/FYVE/PHD"/>
</dbReference>
<dbReference type="Pfam" id="PF17807">
    <property type="entry name" value="zf-UBP_var"/>
    <property type="match status" value="1"/>
</dbReference>
<evidence type="ECO:0000256" key="2">
    <source>
        <dbReference type="SAM" id="Phobius"/>
    </source>
</evidence>
<dbReference type="InterPro" id="IPR001607">
    <property type="entry name" value="Znf_UBP"/>
</dbReference>
<keyword evidence="2" id="KW-0472">Membrane</keyword>
<dbReference type="Pfam" id="PF02148">
    <property type="entry name" value="zf-UBP"/>
    <property type="match status" value="1"/>
</dbReference>
<keyword evidence="1" id="KW-0863">Zinc-finger</keyword>
<dbReference type="InterPro" id="IPR041432">
    <property type="entry name" value="UBP13_Znf-UBP_var"/>
</dbReference>
<dbReference type="WBParaSite" id="Hba_06885">
    <property type="protein sequence ID" value="Hba_06885"/>
    <property type="gene ID" value="Hba_06885"/>
</dbReference>
<dbReference type="Gene3D" id="3.30.40.10">
    <property type="entry name" value="Zinc/RING finger domain, C3HC4 (zinc finger)"/>
    <property type="match status" value="2"/>
</dbReference>
<keyword evidence="4" id="KW-1185">Reference proteome</keyword>
<protein>
    <submittedName>
        <fullName evidence="5">UBP-type domain-containing protein</fullName>
    </submittedName>
</protein>
<dbReference type="GO" id="GO:0008270">
    <property type="term" value="F:zinc ion binding"/>
    <property type="evidence" value="ECO:0007669"/>
    <property type="project" value="UniProtKB-KW"/>
</dbReference>
<accession>A0A1I7WP15</accession>
<feature type="transmembrane region" description="Helical" evidence="2">
    <location>
        <begin position="273"/>
        <end position="291"/>
    </location>
</feature>
<evidence type="ECO:0000259" key="3">
    <source>
        <dbReference type="PROSITE" id="PS50271"/>
    </source>
</evidence>
<dbReference type="SMART" id="SM00290">
    <property type="entry name" value="ZnF_UBP"/>
    <property type="match status" value="1"/>
</dbReference>
<keyword evidence="2" id="KW-1133">Transmembrane helix</keyword>
<evidence type="ECO:0000313" key="5">
    <source>
        <dbReference type="WBParaSite" id="Hba_06885"/>
    </source>
</evidence>
<dbReference type="FunFam" id="3.30.40.10:FF:000396">
    <property type="entry name" value="Ubiquitin carboxyl-terminal hydrolase"/>
    <property type="match status" value="1"/>
</dbReference>
<dbReference type="PROSITE" id="PS50271">
    <property type="entry name" value="ZF_UBP"/>
    <property type="match status" value="1"/>
</dbReference>